<feature type="non-terminal residue" evidence="1">
    <location>
        <position position="1"/>
    </location>
</feature>
<reference evidence="2" key="2">
    <citation type="submission" date="2015-01" db="EMBL/GenBank/DDBJ databases">
        <title>Evolutionary Origins and Diversification of the Mycorrhizal Mutualists.</title>
        <authorList>
            <consortium name="DOE Joint Genome Institute"/>
            <consortium name="Mycorrhizal Genomics Consortium"/>
            <person name="Kohler A."/>
            <person name="Kuo A."/>
            <person name="Nagy L.G."/>
            <person name="Floudas D."/>
            <person name="Copeland A."/>
            <person name="Barry K.W."/>
            <person name="Cichocki N."/>
            <person name="Veneault-Fourrey C."/>
            <person name="LaButti K."/>
            <person name="Lindquist E.A."/>
            <person name="Lipzen A."/>
            <person name="Lundell T."/>
            <person name="Morin E."/>
            <person name="Murat C."/>
            <person name="Riley R."/>
            <person name="Ohm R."/>
            <person name="Sun H."/>
            <person name="Tunlid A."/>
            <person name="Henrissat B."/>
            <person name="Grigoriev I.V."/>
            <person name="Hibbett D.S."/>
            <person name="Martin F."/>
        </authorList>
    </citation>
    <scope>NUCLEOTIDE SEQUENCE [LARGE SCALE GENOMIC DNA]</scope>
    <source>
        <strain evidence="2">Ve08.2h10</strain>
    </source>
</reference>
<evidence type="ECO:0000313" key="1">
    <source>
        <dbReference type="EMBL" id="KIK81781.1"/>
    </source>
</evidence>
<dbReference type="EMBL" id="KN825732">
    <property type="protein sequence ID" value="KIK81781.1"/>
    <property type="molecule type" value="Genomic_DNA"/>
</dbReference>
<feature type="non-terminal residue" evidence="1">
    <location>
        <position position="54"/>
    </location>
</feature>
<dbReference type="AlphaFoldDB" id="A0A0D0DC88"/>
<dbReference type="InParanoid" id="A0A0D0DC88"/>
<dbReference type="HOGENOM" id="CLU_018552_16_2_1"/>
<keyword evidence="2" id="KW-1185">Reference proteome</keyword>
<reference evidence="1 2" key="1">
    <citation type="submission" date="2014-04" db="EMBL/GenBank/DDBJ databases">
        <authorList>
            <consortium name="DOE Joint Genome Institute"/>
            <person name="Kuo A."/>
            <person name="Kohler A."/>
            <person name="Jargeat P."/>
            <person name="Nagy L.G."/>
            <person name="Floudas D."/>
            <person name="Copeland A."/>
            <person name="Barry K.W."/>
            <person name="Cichocki N."/>
            <person name="Veneault-Fourrey C."/>
            <person name="LaButti K."/>
            <person name="Lindquist E.A."/>
            <person name="Lipzen A."/>
            <person name="Lundell T."/>
            <person name="Morin E."/>
            <person name="Murat C."/>
            <person name="Sun H."/>
            <person name="Tunlid A."/>
            <person name="Henrissat B."/>
            <person name="Grigoriev I.V."/>
            <person name="Hibbett D.S."/>
            <person name="Martin F."/>
            <person name="Nordberg H.P."/>
            <person name="Cantor M.N."/>
            <person name="Hua S.X."/>
        </authorList>
    </citation>
    <scope>NUCLEOTIDE SEQUENCE [LARGE SCALE GENOMIC DNA]</scope>
    <source>
        <strain evidence="1 2">Ve08.2h10</strain>
    </source>
</reference>
<name>A0A0D0DC88_9AGAM</name>
<organism evidence="1 2">
    <name type="scientific">Paxillus rubicundulus Ve08.2h10</name>
    <dbReference type="NCBI Taxonomy" id="930991"/>
    <lineage>
        <taxon>Eukaryota</taxon>
        <taxon>Fungi</taxon>
        <taxon>Dikarya</taxon>
        <taxon>Basidiomycota</taxon>
        <taxon>Agaricomycotina</taxon>
        <taxon>Agaricomycetes</taxon>
        <taxon>Agaricomycetidae</taxon>
        <taxon>Boletales</taxon>
        <taxon>Paxilineae</taxon>
        <taxon>Paxillaceae</taxon>
        <taxon>Paxillus</taxon>
    </lineage>
</organism>
<accession>A0A0D0DC88</accession>
<proteinExistence type="predicted"/>
<protein>
    <submittedName>
        <fullName evidence="1">Uncharacterized protein</fullName>
    </submittedName>
</protein>
<dbReference type="OrthoDB" id="2632552at2759"/>
<dbReference type="Proteomes" id="UP000054538">
    <property type="component" value="Unassembled WGS sequence"/>
</dbReference>
<evidence type="ECO:0000313" key="2">
    <source>
        <dbReference type="Proteomes" id="UP000054538"/>
    </source>
</evidence>
<sequence>ELFCKMLWVNPEIFDSILDQLSDHLIFQSQSNNPQLAIAVQLAICLNHVGHYGN</sequence>
<gene>
    <name evidence="1" type="ORF">PAXRUDRAFT_44847</name>
</gene>